<dbReference type="SUPFAM" id="SSF52540">
    <property type="entry name" value="P-loop containing nucleoside triphosphate hydrolases"/>
    <property type="match status" value="1"/>
</dbReference>
<dbReference type="Proteomes" id="UP001304423">
    <property type="component" value="Chromosome"/>
</dbReference>
<evidence type="ECO:0000256" key="1">
    <source>
        <dbReference type="ARBA" id="ARBA00011380"/>
    </source>
</evidence>
<keyword evidence="4 10" id="KW-0067">ATP-binding</keyword>
<dbReference type="PROSITE" id="PS00211">
    <property type="entry name" value="ABC_TRANSPORTER_1"/>
    <property type="match status" value="1"/>
</dbReference>
<proteinExistence type="inferred from homology"/>
<dbReference type="InterPro" id="IPR003439">
    <property type="entry name" value="ABC_transporter-like_ATP-bd"/>
</dbReference>
<dbReference type="GO" id="GO:0016887">
    <property type="term" value="F:ATP hydrolysis activity"/>
    <property type="evidence" value="ECO:0007669"/>
    <property type="project" value="InterPro"/>
</dbReference>
<evidence type="ECO:0000256" key="4">
    <source>
        <dbReference type="ARBA" id="ARBA00022840"/>
    </source>
</evidence>
<accession>A0AAP7E5U8</accession>
<gene>
    <name evidence="10" type="primary">mlaF</name>
    <name evidence="9" type="ORF">RUJ08_10300</name>
    <name evidence="10" type="ORF">RXA29_07660</name>
</gene>
<dbReference type="InterPro" id="IPR017871">
    <property type="entry name" value="ABC_transporter-like_CS"/>
</dbReference>
<dbReference type="PANTHER" id="PTHR43023:SF6">
    <property type="entry name" value="INTERMEMBRANE PHOSPHOLIPID TRANSPORT SYSTEM ATP-BINDING PROTEIN MLAF"/>
    <property type="match status" value="1"/>
</dbReference>
<evidence type="ECO:0000259" key="8">
    <source>
        <dbReference type="PROSITE" id="PS50893"/>
    </source>
</evidence>
<evidence type="ECO:0000256" key="5">
    <source>
        <dbReference type="ARBA" id="ARBA00055112"/>
    </source>
</evidence>
<keyword evidence="3" id="KW-0547">Nucleotide-binding</keyword>
<evidence type="ECO:0000313" key="9">
    <source>
        <dbReference type="EMBL" id="MDV7042522.1"/>
    </source>
</evidence>
<protein>
    <recommendedName>
        <fullName evidence="7">Intermembrane phospholipid transport system ATP-binding protein MlaF</fullName>
    </recommendedName>
</protein>
<dbReference type="InterPro" id="IPR027417">
    <property type="entry name" value="P-loop_NTPase"/>
</dbReference>
<dbReference type="Pfam" id="PF00005">
    <property type="entry name" value="ABC_tran"/>
    <property type="match status" value="1"/>
</dbReference>
<evidence type="ECO:0000256" key="7">
    <source>
        <dbReference type="ARBA" id="ARBA00070083"/>
    </source>
</evidence>
<comment type="similarity">
    <text evidence="6">Belongs to the ABC transporter superfamily. MlaF family.</text>
</comment>
<reference evidence="10" key="1">
    <citation type="submission" date="2023-10" db="EMBL/GenBank/DDBJ databases">
        <title>Clonality and diversity in the soft rot Dickeya solani phytopathogen.</title>
        <authorList>
            <person name="Pedron J."/>
            <person name="Van Gijsegem F."/>
            <person name="Portier P."/>
            <person name="Taghouti G."/>
        </authorList>
    </citation>
    <scope>NUCLEOTIDE SEQUENCE</scope>
    <source>
        <strain evidence="10">CFBP5647</strain>
    </source>
</reference>
<dbReference type="GO" id="GO:0006869">
    <property type="term" value="P:lipid transport"/>
    <property type="evidence" value="ECO:0007669"/>
    <property type="project" value="UniProtKB-ARBA"/>
</dbReference>
<dbReference type="GO" id="GO:0005524">
    <property type="term" value="F:ATP binding"/>
    <property type="evidence" value="ECO:0007669"/>
    <property type="project" value="UniProtKB-KW"/>
</dbReference>
<evidence type="ECO:0000256" key="3">
    <source>
        <dbReference type="ARBA" id="ARBA00022741"/>
    </source>
</evidence>
<comment type="subunit">
    <text evidence="1">The complex is composed of two ATP-binding proteins (MlaF), two transmembrane proteins (MlaE), two cytoplasmic solute-binding proteins (MlaB) and six periplasmic solute-binding proteins (MlaD).</text>
</comment>
<keyword evidence="2" id="KW-0813">Transport</keyword>
<dbReference type="Proteomes" id="UP001187868">
    <property type="component" value="Unassembled WGS sequence"/>
</dbReference>
<dbReference type="CDD" id="cd03261">
    <property type="entry name" value="ABC_Org_Solvent_Resistant"/>
    <property type="match status" value="1"/>
</dbReference>
<dbReference type="Gene3D" id="3.40.50.300">
    <property type="entry name" value="P-loop containing nucleotide triphosphate hydrolases"/>
    <property type="match status" value="1"/>
</dbReference>
<keyword evidence="11" id="KW-1185">Reference proteome</keyword>
<dbReference type="GeneID" id="43519042"/>
<evidence type="ECO:0000256" key="2">
    <source>
        <dbReference type="ARBA" id="ARBA00022448"/>
    </source>
</evidence>
<name>A0AAP7E5U8_9GAMM</name>
<dbReference type="InterPro" id="IPR003593">
    <property type="entry name" value="AAA+_ATPase"/>
</dbReference>
<sequence length="269" mass="29382">MNHENLVEIRGLSFRRGNRPIFSDVSLNVPKQKITAIMGPSGIGKTTLLRLIGGQLQPDSGEIWFDGENIPTLSRSRLYETRKKMSMLFQSGALFTDLNVFDNVAWPLREHTQLPAPLLYSTVMMKLEAVGLRGAAELMPSELSGGMARRAALARAIALDPQLIMFDEPFVGQDPITMGVLVKLIAELNHALGVTCIVVSHDVPEVLSIADYAYIIADQCVVAEGSPTELQQNGDPRVRQFLDGIADGPVPFHYPAGDYQRGLLGLGSK</sequence>
<dbReference type="PANTHER" id="PTHR43023">
    <property type="entry name" value="PROTEIN TRIGALACTOSYLDIACYLGLYCEROL 3, CHLOROPLASTIC"/>
    <property type="match status" value="1"/>
</dbReference>
<dbReference type="SMART" id="SM00382">
    <property type="entry name" value="AAA"/>
    <property type="match status" value="1"/>
</dbReference>
<dbReference type="FunFam" id="3.40.50.300:FF:000192">
    <property type="entry name" value="Phospholipid ABC transporter ATP-binding protein MlaF"/>
    <property type="match status" value="1"/>
</dbReference>
<dbReference type="EMBL" id="CP136339">
    <property type="protein sequence ID" value="WOA54085.1"/>
    <property type="molecule type" value="Genomic_DNA"/>
</dbReference>
<evidence type="ECO:0000313" key="10">
    <source>
        <dbReference type="EMBL" id="WOA54085.1"/>
    </source>
</evidence>
<evidence type="ECO:0000256" key="6">
    <source>
        <dbReference type="ARBA" id="ARBA00060882"/>
    </source>
</evidence>
<evidence type="ECO:0000313" key="12">
    <source>
        <dbReference type="Proteomes" id="UP001304423"/>
    </source>
</evidence>
<reference evidence="9 11" key="2">
    <citation type="submission" date="2023-10" db="EMBL/GenBank/DDBJ databases">
        <title>Clonality and diversity in the soft rot Dickeya solani phytopathogen.</title>
        <authorList>
            <person name="Pedron J."/>
            <person name="Van Gijisegem F."/>
            <person name="Portier P."/>
            <person name="Taghouti G."/>
        </authorList>
    </citation>
    <scope>NUCLEOTIDE SEQUENCE [LARGE SCALE GENOMIC DNA]</scope>
    <source>
        <strain evidence="9 11">FVG2-MFV017-A9</strain>
    </source>
</reference>
<dbReference type="RefSeq" id="WP_022631825.1">
    <property type="nucleotide sequence ID" value="NZ_CP017454.1"/>
</dbReference>
<dbReference type="AlphaFoldDB" id="A0AAP7E5U8"/>
<organism evidence="10 12">
    <name type="scientific">Dickeya solani</name>
    <dbReference type="NCBI Taxonomy" id="1089444"/>
    <lineage>
        <taxon>Bacteria</taxon>
        <taxon>Pseudomonadati</taxon>
        <taxon>Pseudomonadota</taxon>
        <taxon>Gammaproteobacteria</taxon>
        <taxon>Enterobacterales</taxon>
        <taxon>Pectobacteriaceae</taxon>
        <taxon>Dickeya</taxon>
    </lineage>
</organism>
<dbReference type="NCBIfam" id="NF008809">
    <property type="entry name" value="PRK11831.1"/>
    <property type="match status" value="1"/>
</dbReference>
<dbReference type="PROSITE" id="PS50893">
    <property type="entry name" value="ABC_TRANSPORTER_2"/>
    <property type="match status" value="1"/>
</dbReference>
<feature type="domain" description="ABC transporter" evidence="8">
    <location>
        <begin position="7"/>
        <end position="243"/>
    </location>
</feature>
<evidence type="ECO:0000313" key="11">
    <source>
        <dbReference type="Proteomes" id="UP001187868"/>
    </source>
</evidence>
<dbReference type="EMBL" id="JAWLLM010000011">
    <property type="protein sequence ID" value="MDV7042522.1"/>
    <property type="molecule type" value="Genomic_DNA"/>
</dbReference>
<comment type="function">
    <text evidence="5">Part of the ABC transporter complex MlaFEDB, which is involved in a phospholipid transport pathway that maintains lipid asymmetry in the outer membrane by retrograde trafficking of phospholipids from the outer membrane to the inner membrane. Responsible for energy coupling to the transport system.</text>
</comment>